<keyword evidence="7" id="KW-0539">Nucleus</keyword>
<evidence type="ECO:0000256" key="9">
    <source>
        <dbReference type="SAM" id="MobiDB-lite"/>
    </source>
</evidence>
<keyword evidence="3" id="KW-0805">Transcription regulation</keyword>
<feature type="region of interest" description="Disordered" evidence="9">
    <location>
        <begin position="340"/>
        <end position="372"/>
    </location>
</feature>
<evidence type="ECO:0000256" key="5">
    <source>
        <dbReference type="ARBA" id="ARBA00023163"/>
    </source>
</evidence>
<keyword evidence="6" id="KW-0834">Unfolded protein response</keyword>
<keyword evidence="5" id="KW-0804">Transcription</keyword>
<dbReference type="PANTHER" id="PTHR46714">
    <property type="entry name" value="TRANSCRIPTIONAL ACTIVATOR HAC1"/>
    <property type="match status" value="1"/>
</dbReference>
<accession>A0A9P3M1L4</accession>
<dbReference type="AlphaFoldDB" id="A0A9P3M1L4"/>
<feature type="domain" description="BZIP" evidence="10">
    <location>
        <begin position="179"/>
        <end position="242"/>
    </location>
</feature>
<keyword evidence="12" id="KW-1185">Reference proteome</keyword>
<dbReference type="InterPro" id="IPR004827">
    <property type="entry name" value="bZIP"/>
</dbReference>
<dbReference type="Pfam" id="PF07716">
    <property type="entry name" value="bZIP_2"/>
    <property type="match status" value="1"/>
</dbReference>
<comment type="caution">
    <text evidence="11">The sequence shown here is derived from an EMBL/GenBank/DDBJ whole genome shotgun (WGS) entry which is preliminary data.</text>
</comment>
<feature type="region of interest" description="Disordered" evidence="9">
    <location>
        <begin position="308"/>
        <end position="327"/>
    </location>
</feature>
<feature type="compositionally biased region" description="Basic and acidic residues" evidence="9">
    <location>
        <begin position="171"/>
        <end position="183"/>
    </location>
</feature>
<dbReference type="PANTHER" id="PTHR46714:SF6">
    <property type="entry name" value="TRANSCRIPTIONAL ACTIVATOR HAC1"/>
    <property type="match status" value="1"/>
</dbReference>
<dbReference type="InterPro" id="IPR046347">
    <property type="entry name" value="bZIP_sf"/>
</dbReference>
<dbReference type="GO" id="GO:0000981">
    <property type="term" value="F:DNA-binding transcription factor activity, RNA polymerase II-specific"/>
    <property type="evidence" value="ECO:0007669"/>
    <property type="project" value="InterPro"/>
</dbReference>
<dbReference type="PROSITE" id="PS00036">
    <property type="entry name" value="BZIP_BASIC"/>
    <property type="match status" value="1"/>
</dbReference>
<gene>
    <name evidence="11" type="ORF">EMPS_10504</name>
</gene>
<feature type="compositionally biased region" description="Low complexity" evidence="9">
    <location>
        <begin position="146"/>
        <end position="166"/>
    </location>
</feature>
<evidence type="ECO:0000256" key="4">
    <source>
        <dbReference type="ARBA" id="ARBA00023125"/>
    </source>
</evidence>
<keyword evidence="8" id="KW-0175">Coiled coil</keyword>
<dbReference type="OrthoDB" id="674948at2759"/>
<proteinExistence type="inferred from homology"/>
<feature type="region of interest" description="Disordered" evidence="9">
    <location>
        <begin position="25"/>
        <end position="60"/>
    </location>
</feature>
<dbReference type="InterPro" id="IPR044280">
    <property type="entry name" value="Hac1/HY5"/>
</dbReference>
<dbReference type="GO" id="GO:0003677">
    <property type="term" value="F:DNA binding"/>
    <property type="evidence" value="ECO:0007669"/>
    <property type="project" value="UniProtKB-KW"/>
</dbReference>
<evidence type="ECO:0000256" key="2">
    <source>
        <dbReference type="ARBA" id="ARBA00007163"/>
    </source>
</evidence>
<evidence type="ECO:0000256" key="1">
    <source>
        <dbReference type="ARBA" id="ARBA00004123"/>
    </source>
</evidence>
<reference evidence="11" key="1">
    <citation type="submission" date="2021-11" db="EMBL/GenBank/DDBJ databases">
        <authorList>
            <person name="Herlambang A."/>
            <person name="Guo Y."/>
            <person name="Takashima Y."/>
            <person name="Nishizawa T."/>
        </authorList>
    </citation>
    <scope>NUCLEOTIDE SEQUENCE</scope>
    <source>
        <strain evidence="11">E1425</strain>
    </source>
</reference>
<evidence type="ECO:0000256" key="6">
    <source>
        <dbReference type="ARBA" id="ARBA00023230"/>
    </source>
</evidence>
<protein>
    <recommendedName>
        <fullName evidence="10">BZIP domain-containing protein</fullName>
    </recommendedName>
</protein>
<evidence type="ECO:0000313" key="12">
    <source>
        <dbReference type="Proteomes" id="UP000827284"/>
    </source>
</evidence>
<sequence>MFSTTLPLLPHMMAHASSADAPFDSEVSNADLDSEVSATTPSATPSSTTTASTSTSTSTREELQQLVMLSQLMDSASTASLSSNLNLSLSSDPSIIAMTSSSSSSSSDWSTSPSISPMVLKLESPVMTHMPEPSNASTKTSKARRASSNAAATSTESSSAASSNSSSRKRSAADPMDKDAKARERVLRNRAAAQESRDKKRKYVAEIEASNETLQEENCQLLKRLKTVESDNRSLSQRLETLTAQFSLMQQQLAMTMSMTGVVSTNNDNDIKKNNHNDENTINNQPGVGFCQSAVLAKKAKSNILTNSPQQKLTPSKGNFHTTTSNSNKHRRVYSMTTMTSMSKTKSLNREARLSSQSATRNRMETSCRPFCNNSRKRTLTLSSSPVASSPTAGTRPLALFMMVFLTNMLPQLMLNFSTLFLISTGAQSSNPQAPLPTQEQRLQQLAQFFIQQRQLFSSRLSNPQPDILRRSLQAQLGSIKNTISSLNSSVVEEIVTEFRQGRKDVARGLLVRALLSSPKALDNDSIKGLFLFRKD</sequence>
<dbReference type="EMBL" id="BQFW01000014">
    <property type="protein sequence ID" value="GJJ78145.1"/>
    <property type="molecule type" value="Genomic_DNA"/>
</dbReference>
<evidence type="ECO:0000256" key="8">
    <source>
        <dbReference type="SAM" id="Coils"/>
    </source>
</evidence>
<feature type="compositionally biased region" description="Low complexity" evidence="9">
    <location>
        <begin position="37"/>
        <end position="58"/>
    </location>
</feature>
<organism evidence="11 12">
    <name type="scientific">Entomortierella parvispora</name>
    <dbReference type="NCBI Taxonomy" id="205924"/>
    <lineage>
        <taxon>Eukaryota</taxon>
        <taxon>Fungi</taxon>
        <taxon>Fungi incertae sedis</taxon>
        <taxon>Mucoromycota</taxon>
        <taxon>Mortierellomycotina</taxon>
        <taxon>Mortierellomycetes</taxon>
        <taxon>Mortierellales</taxon>
        <taxon>Mortierellaceae</taxon>
        <taxon>Entomortierella</taxon>
    </lineage>
</organism>
<reference evidence="11" key="2">
    <citation type="journal article" date="2022" name="Microbiol. Resour. Announc.">
        <title>Whole-Genome Sequence of Entomortierella parvispora E1425, a Mucoromycotan Fungus Associated with Burkholderiaceae-Related Endosymbiotic Bacteria.</title>
        <authorList>
            <person name="Herlambang A."/>
            <person name="Guo Y."/>
            <person name="Takashima Y."/>
            <person name="Narisawa K."/>
            <person name="Ohta H."/>
            <person name="Nishizawa T."/>
        </authorList>
    </citation>
    <scope>NUCLEOTIDE SEQUENCE</scope>
    <source>
        <strain evidence="11">E1425</strain>
    </source>
</reference>
<dbReference type="SMART" id="SM00338">
    <property type="entry name" value="BRLZ"/>
    <property type="match status" value="1"/>
</dbReference>
<dbReference type="Gene3D" id="1.20.5.170">
    <property type="match status" value="1"/>
</dbReference>
<evidence type="ECO:0000256" key="3">
    <source>
        <dbReference type="ARBA" id="ARBA00023015"/>
    </source>
</evidence>
<evidence type="ECO:0000256" key="7">
    <source>
        <dbReference type="ARBA" id="ARBA00023242"/>
    </source>
</evidence>
<dbReference type="PROSITE" id="PS50217">
    <property type="entry name" value="BZIP"/>
    <property type="match status" value="1"/>
</dbReference>
<feature type="coiled-coil region" evidence="8">
    <location>
        <begin position="197"/>
        <end position="252"/>
    </location>
</feature>
<feature type="region of interest" description="Disordered" evidence="9">
    <location>
        <begin position="128"/>
        <end position="183"/>
    </location>
</feature>
<comment type="similarity">
    <text evidence="2">Belongs to the bZIP family.</text>
</comment>
<keyword evidence="4" id="KW-0238">DNA-binding</keyword>
<name>A0A9P3M1L4_9FUNG</name>
<dbReference type="SUPFAM" id="SSF57959">
    <property type="entry name" value="Leucine zipper domain"/>
    <property type="match status" value="1"/>
</dbReference>
<comment type="subcellular location">
    <subcellularLocation>
        <location evidence="1">Nucleus</location>
    </subcellularLocation>
</comment>
<evidence type="ECO:0000313" key="11">
    <source>
        <dbReference type="EMBL" id="GJJ78145.1"/>
    </source>
</evidence>
<dbReference type="Proteomes" id="UP000827284">
    <property type="component" value="Unassembled WGS sequence"/>
</dbReference>
<dbReference type="GO" id="GO:0006986">
    <property type="term" value="P:response to unfolded protein"/>
    <property type="evidence" value="ECO:0007669"/>
    <property type="project" value="UniProtKB-KW"/>
</dbReference>
<dbReference type="GO" id="GO:0005634">
    <property type="term" value="C:nucleus"/>
    <property type="evidence" value="ECO:0007669"/>
    <property type="project" value="UniProtKB-SubCell"/>
</dbReference>
<dbReference type="GO" id="GO:0045944">
    <property type="term" value="P:positive regulation of transcription by RNA polymerase II"/>
    <property type="evidence" value="ECO:0007669"/>
    <property type="project" value="InterPro"/>
</dbReference>
<evidence type="ECO:0000259" key="10">
    <source>
        <dbReference type="PROSITE" id="PS50217"/>
    </source>
</evidence>